<evidence type="ECO:0000313" key="6">
    <source>
        <dbReference type="EMBL" id="CAA0843065.1"/>
    </source>
</evidence>
<dbReference type="Proteomes" id="UP001153555">
    <property type="component" value="Unassembled WGS sequence"/>
</dbReference>
<dbReference type="AlphaFoldDB" id="A0A9N7P5F8"/>
<dbReference type="SUPFAM" id="SSF101936">
    <property type="entry name" value="DNA-binding pseudobarrel domain"/>
    <property type="match status" value="2"/>
</dbReference>
<name>A0A9N7P5F8_STRHE</name>
<dbReference type="GO" id="GO:0003677">
    <property type="term" value="F:DNA binding"/>
    <property type="evidence" value="ECO:0007669"/>
    <property type="project" value="UniProtKB-KW"/>
</dbReference>
<evidence type="ECO:0000313" key="7">
    <source>
        <dbReference type="Proteomes" id="UP001153555"/>
    </source>
</evidence>
<dbReference type="EMBL" id="CACSLK010034598">
    <property type="protein sequence ID" value="CAA0843065.1"/>
    <property type="molecule type" value="Genomic_DNA"/>
</dbReference>
<keyword evidence="5" id="KW-0539">Nucleus</keyword>
<comment type="caution">
    <text evidence="6">The sequence shown here is derived from an EMBL/GenBank/DDBJ whole genome shotgun (WGS) entry which is preliminary data.</text>
</comment>
<sequence length="294" mass="34491">MDSFSQKTAESLNGIASKLGFEHDEEKKRSVVFDSLSNMHFLSNEDKMVITMRLCKNPQELSMFFSLSQDNKCLMVKMMHEGRLYRMDNMDVDANDPYFFKVVVFCTLHTMALPPATHHHYRGVVFPQRFSIETIEGRKYETTLTMVNNCPTLVDRWRDFIHSEDIAIGYFLVFHPRMIFDFQVWVMQPNECERQPQYTFTLEIKPTHVECARLAIPMQFWRGFTQGQYVNYNSVILQFGDNLYDVDIIRGHGKKLIQNGRARQFIDNNKIGVSDVCTFILLPHDKVIKFKVKI</sequence>
<gene>
    <name evidence="6" type="ORF">SHERM_08919</name>
</gene>
<accession>A0A9N7P5F8</accession>
<evidence type="ECO:0000256" key="3">
    <source>
        <dbReference type="ARBA" id="ARBA00023125"/>
    </source>
</evidence>
<proteinExistence type="predicted"/>
<evidence type="ECO:0000256" key="2">
    <source>
        <dbReference type="ARBA" id="ARBA00023015"/>
    </source>
</evidence>
<keyword evidence="2" id="KW-0805">Transcription regulation</keyword>
<dbReference type="InterPro" id="IPR015300">
    <property type="entry name" value="DNA-bd_pseudobarrel_sf"/>
</dbReference>
<keyword evidence="4" id="KW-0804">Transcription</keyword>
<keyword evidence="3" id="KW-0238">DNA-binding</keyword>
<dbReference type="OrthoDB" id="913683at2759"/>
<comment type="subcellular location">
    <subcellularLocation>
        <location evidence="1">Nucleus</location>
    </subcellularLocation>
</comment>
<reference evidence="6" key="1">
    <citation type="submission" date="2019-12" db="EMBL/GenBank/DDBJ databases">
        <authorList>
            <person name="Scholes J."/>
        </authorList>
    </citation>
    <scope>NUCLEOTIDE SEQUENCE</scope>
</reference>
<evidence type="ECO:0000256" key="1">
    <source>
        <dbReference type="ARBA" id="ARBA00004123"/>
    </source>
</evidence>
<dbReference type="GO" id="GO:0005634">
    <property type="term" value="C:nucleus"/>
    <property type="evidence" value="ECO:0007669"/>
    <property type="project" value="UniProtKB-SubCell"/>
</dbReference>
<evidence type="ECO:0000256" key="5">
    <source>
        <dbReference type="ARBA" id="ARBA00023242"/>
    </source>
</evidence>
<evidence type="ECO:0000256" key="4">
    <source>
        <dbReference type="ARBA" id="ARBA00023163"/>
    </source>
</evidence>
<protein>
    <submittedName>
        <fullName evidence="6">Uncharacterized protein</fullName>
    </submittedName>
</protein>
<organism evidence="6 7">
    <name type="scientific">Striga hermonthica</name>
    <name type="common">Purple witchweed</name>
    <name type="synonym">Buchnera hermonthica</name>
    <dbReference type="NCBI Taxonomy" id="68872"/>
    <lineage>
        <taxon>Eukaryota</taxon>
        <taxon>Viridiplantae</taxon>
        <taxon>Streptophyta</taxon>
        <taxon>Embryophyta</taxon>
        <taxon>Tracheophyta</taxon>
        <taxon>Spermatophyta</taxon>
        <taxon>Magnoliopsida</taxon>
        <taxon>eudicotyledons</taxon>
        <taxon>Gunneridae</taxon>
        <taxon>Pentapetalae</taxon>
        <taxon>asterids</taxon>
        <taxon>lamiids</taxon>
        <taxon>Lamiales</taxon>
        <taxon>Orobanchaceae</taxon>
        <taxon>Buchnereae</taxon>
        <taxon>Striga</taxon>
    </lineage>
</organism>
<keyword evidence="7" id="KW-1185">Reference proteome</keyword>
<dbReference type="Gene3D" id="2.40.330.10">
    <property type="entry name" value="DNA-binding pseudobarrel domain"/>
    <property type="match status" value="2"/>
</dbReference>